<sequence>MKVSQQRPNAGTENLDLVKEDDYKSTLGSENRIGMLQEICQRMKWEMPVYIESGFLNHEQGIKCTLRGITTEGFNINKKDAKKIAAGKMLANLNRSGERFTSHPAKSNLTYASEHAIPINATVSNSCMKSIYRDQSHPRSIVNTICDSMAPKTVKDSTSKTPPDLAKVIELFRSLKCPKTPIMSSKPDVIEEMHLKFQFQDGVILNEIVQAFNYEEQEDIDYLLLLEKLSKEQHFVMQFKECKSLDPNQAIWGSGSPWASHFTVTFSFSFALCTTDVSMKEMGSGDKRTYQLACRHFLAVNIGLAGVVAFIFLVDAFKHEIDATIPIFGFGLHVDSDKERTTLVYDQHIHKKKLLAGPEAAQNNNNGVPTTQHHSTNTPGFYNTYLPFLADTSVPPLLSHIIRFPLLEHVTNRESLTFLTVTGAEGCKTIASLAASTTPAT</sequence>
<feature type="transmembrane region" description="Helical" evidence="2">
    <location>
        <begin position="297"/>
        <end position="317"/>
    </location>
</feature>
<dbReference type="Pfam" id="PF00035">
    <property type="entry name" value="dsrm"/>
    <property type="match status" value="1"/>
</dbReference>
<dbReference type="CDD" id="cd00048">
    <property type="entry name" value="DSRM_SF"/>
    <property type="match status" value="1"/>
</dbReference>
<keyword evidence="1" id="KW-0694">RNA-binding</keyword>
<evidence type="ECO:0000256" key="2">
    <source>
        <dbReference type="SAM" id="Phobius"/>
    </source>
</evidence>
<organism evidence="4">
    <name type="scientific">Timema genevievae</name>
    <name type="common">Walking stick</name>
    <dbReference type="NCBI Taxonomy" id="629358"/>
    <lineage>
        <taxon>Eukaryota</taxon>
        <taxon>Metazoa</taxon>
        <taxon>Ecdysozoa</taxon>
        <taxon>Arthropoda</taxon>
        <taxon>Hexapoda</taxon>
        <taxon>Insecta</taxon>
        <taxon>Pterygota</taxon>
        <taxon>Neoptera</taxon>
        <taxon>Polyneoptera</taxon>
        <taxon>Phasmatodea</taxon>
        <taxon>Timematodea</taxon>
        <taxon>Timematoidea</taxon>
        <taxon>Timematidae</taxon>
        <taxon>Timema</taxon>
    </lineage>
</organism>
<dbReference type="InterPro" id="IPR051247">
    <property type="entry name" value="RLC_Component"/>
</dbReference>
<feature type="domain" description="DRBM" evidence="3">
    <location>
        <begin position="34"/>
        <end position="93"/>
    </location>
</feature>
<reference evidence="4" key="1">
    <citation type="submission" date="2020-11" db="EMBL/GenBank/DDBJ databases">
        <authorList>
            <person name="Tran Van P."/>
        </authorList>
    </citation>
    <scope>NUCLEOTIDE SEQUENCE</scope>
</reference>
<dbReference type="GO" id="GO:0070578">
    <property type="term" value="C:RISC-loading complex"/>
    <property type="evidence" value="ECO:0007669"/>
    <property type="project" value="TreeGrafter"/>
</dbReference>
<evidence type="ECO:0000256" key="1">
    <source>
        <dbReference type="ARBA" id="ARBA00022884"/>
    </source>
</evidence>
<dbReference type="EMBL" id="OE839967">
    <property type="protein sequence ID" value="CAD7589125.1"/>
    <property type="molecule type" value="Genomic_DNA"/>
</dbReference>
<dbReference type="GO" id="GO:0005737">
    <property type="term" value="C:cytoplasm"/>
    <property type="evidence" value="ECO:0007669"/>
    <property type="project" value="TreeGrafter"/>
</dbReference>
<name>A0A7R9JTH3_TIMGE</name>
<protein>
    <recommendedName>
        <fullName evidence="3">DRBM domain-containing protein</fullName>
    </recommendedName>
</protein>
<dbReference type="GO" id="GO:0005634">
    <property type="term" value="C:nucleus"/>
    <property type="evidence" value="ECO:0007669"/>
    <property type="project" value="TreeGrafter"/>
</dbReference>
<gene>
    <name evidence="4" type="ORF">TGEB3V08_LOCUS3111</name>
</gene>
<dbReference type="AlphaFoldDB" id="A0A7R9JTH3"/>
<dbReference type="SUPFAM" id="SSF54768">
    <property type="entry name" value="dsRNA-binding domain-like"/>
    <property type="match status" value="1"/>
</dbReference>
<dbReference type="GO" id="GO:0016442">
    <property type="term" value="C:RISC complex"/>
    <property type="evidence" value="ECO:0007669"/>
    <property type="project" value="TreeGrafter"/>
</dbReference>
<dbReference type="PANTHER" id="PTHR46205">
    <property type="entry name" value="LOQUACIOUS, ISOFORM B"/>
    <property type="match status" value="1"/>
</dbReference>
<proteinExistence type="predicted"/>
<accession>A0A7R9JTH3</accession>
<dbReference type="InterPro" id="IPR014720">
    <property type="entry name" value="dsRBD_dom"/>
</dbReference>
<evidence type="ECO:0000313" key="4">
    <source>
        <dbReference type="EMBL" id="CAD7589125.1"/>
    </source>
</evidence>
<dbReference type="GO" id="GO:0035197">
    <property type="term" value="F:siRNA binding"/>
    <property type="evidence" value="ECO:0007669"/>
    <property type="project" value="TreeGrafter"/>
</dbReference>
<dbReference type="PANTHER" id="PTHR46205:SF3">
    <property type="entry name" value="LOQUACIOUS, ISOFORM B"/>
    <property type="match status" value="1"/>
</dbReference>
<dbReference type="GO" id="GO:0070920">
    <property type="term" value="P:regulation of regulatory ncRNA processing"/>
    <property type="evidence" value="ECO:0007669"/>
    <property type="project" value="TreeGrafter"/>
</dbReference>
<dbReference type="Gene3D" id="3.30.160.20">
    <property type="match status" value="1"/>
</dbReference>
<keyword evidence="2" id="KW-1133">Transmembrane helix</keyword>
<dbReference type="GO" id="GO:0030422">
    <property type="term" value="P:siRNA processing"/>
    <property type="evidence" value="ECO:0007669"/>
    <property type="project" value="TreeGrafter"/>
</dbReference>
<dbReference type="GO" id="GO:0003725">
    <property type="term" value="F:double-stranded RNA binding"/>
    <property type="evidence" value="ECO:0007669"/>
    <property type="project" value="TreeGrafter"/>
</dbReference>
<keyword evidence="2" id="KW-0472">Membrane</keyword>
<evidence type="ECO:0000259" key="3">
    <source>
        <dbReference type="Pfam" id="PF00035"/>
    </source>
</evidence>
<keyword evidence="2" id="KW-0812">Transmembrane</keyword>